<reference evidence="2" key="1">
    <citation type="journal article" date="2023" name="Mol. Phylogenet. Evol.">
        <title>Genome-scale phylogeny and comparative genomics of the fungal order Sordariales.</title>
        <authorList>
            <person name="Hensen N."/>
            <person name="Bonometti L."/>
            <person name="Westerberg I."/>
            <person name="Brannstrom I.O."/>
            <person name="Guillou S."/>
            <person name="Cros-Aarteil S."/>
            <person name="Calhoun S."/>
            <person name="Haridas S."/>
            <person name="Kuo A."/>
            <person name="Mondo S."/>
            <person name="Pangilinan J."/>
            <person name="Riley R."/>
            <person name="LaButti K."/>
            <person name="Andreopoulos B."/>
            <person name="Lipzen A."/>
            <person name="Chen C."/>
            <person name="Yan M."/>
            <person name="Daum C."/>
            <person name="Ng V."/>
            <person name="Clum A."/>
            <person name="Steindorff A."/>
            <person name="Ohm R.A."/>
            <person name="Martin F."/>
            <person name="Silar P."/>
            <person name="Natvig D.O."/>
            <person name="Lalanne C."/>
            <person name="Gautier V."/>
            <person name="Ament-Velasquez S.L."/>
            <person name="Kruys A."/>
            <person name="Hutchinson M.I."/>
            <person name="Powell A.J."/>
            <person name="Barry K."/>
            <person name="Miller A.N."/>
            <person name="Grigoriev I.V."/>
            <person name="Debuchy R."/>
            <person name="Gladieux P."/>
            <person name="Hiltunen Thoren M."/>
            <person name="Johannesson H."/>
        </authorList>
    </citation>
    <scope>NUCLEOTIDE SEQUENCE</scope>
    <source>
        <strain evidence="2">CBS 757.83</strain>
    </source>
</reference>
<reference evidence="2" key="2">
    <citation type="submission" date="2023-05" db="EMBL/GenBank/DDBJ databases">
        <authorList>
            <consortium name="Lawrence Berkeley National Laboratory"/>
            <person name="Steindorff A."/>
            <person name="Hensen N."/>
            <person name="Bonometti L."/>
            <person name="Westerberg I."/>
            <person name="Brannstrom I.O."/>
            <person name="Guillou S."/>
            <person name="Cros-Aarteil S."/>
            <person name="Calhoun S."/>
            <person name="Haridas S."/>
            <person name="Kuo A."/>
            <person name="Mondo S."/>
            <person name="Pangilinan J."/>
            <person name="Riley R."/>
            <person name="Labutti K."/>
            <person name="Andreopoulos B."/>
            <person name="Lipzen A."/>
            <person name="Chen C."/>
            <person name="Yanf M."/>
            <person name="Daum C."/>
            <person name="Ng V."/>
            <person name="Clum A."/>
            <person name="Ohm R."/>
            <person name="Martin F."/>
            <person name="Silar P."/>
            <person name="Natvig D."/>
            <person name="Lalanne C."/>
            <person name="Gautier V."/>
            <person name="Ament-Velasquez S.L."/>
            <person name="Kruys A."/>
            <person name="Hutchinson M.I."/>
            <person name="Powell A.J."/>
            <person name="Barry K."/>
            <person name="Miller A.N."/>
            <person name="Grigoriev I.V."/>
            <person name="Debuchy R."/>
            <person name="Gladieux P."/>
            <person name="Thoren M.H."/>
            <person name="Johannesson H."/>
        </authorList>
    </citation>
    <scope>NUCLEOTIDE SEQUENCE</scope>
    <source>
        <strain evidence="2">CBS 757.83</strain>
    </source>
</reference>
<protein>
    <submittedName>
        <fullName evidence="2">Uncharacterized protein</fullName>
    </submittedName>
</protein>
<name>A0AAN6Q6M7_9PEZI</name>
<evidence type="ECO:0000313" key="3">
    <source>
        <dbReference type="Proteomes" id="UP001305647"/>
    </source>
</evidence>
<organism evidence="2 3">
    <name type="scientific">Parathielavia hyrcaniae</name>
    <dbReference type="NCBI Taxonomy" id="113614"/>
    <lineage>
        <taxon>Eukaryota</taxon>
        <taxon>Fungi</taxon>
        <taxon>Dikarya</taxon>
        <taxon>Ascomycota</taxon>
        <taxon>Pezizomycotina</taxon>
        <taxon>Sordariomycetes</taxon>
        <taxon>Sordariomycetidae</taxon>
        <taxon>Sordariales</taxon>
        <taxon>Chaetomiaceae</taxon>
        <taxon>Parathielavia</taxon>
    </lineage>
</organism>
<feature type="region of interest" description="Disordered" evidence="1">
    <location>
        <begin position="22"/>
        <end position="59"/>
    </location>
</feature>
<evidence type="ECO:0000256" key="1">
    <source>
        <dbReference type="SAM" id="MobiDB-lite"/>
    </source>
</evidence>
<accession>A0AAN6Q6M7</accession>
<gene>
    <name evidence="2" type="ORF">N658DRAFT_182529</name>
</gene>
<dbReference type="EMBL" id="MU863626">
    <property type="protein sequence ID" value="KAK4104568.1"/>
    <property type="molecule type" value="Genomic_DNA"/>
</dbReference>
<comment type="caution">
    <text evidence="2">The sequence shown here is derived from an EMBL/GenBank/DDBJ whole genome shotgun (WGS) entry which is preliminary data.</text>
</comment>
<keyword evidence="3" id="KW-1185">Reference proteome</keyword>
<evidence type="ECO:0000313" key="2">
    <source>
        <dbReference type="EMBL" id="KAK4104568.1"/>
    </source>
</evidence>
<dbReference type="Proteomes" id="UP001305647">
    <property type="component" value="Unassembled WGS sequence"/>
</dbReference>
<sequence>MGWRRMFASCVMYNKSTLNQVESSTSSTGSACRPYSRDRSRESISGPGTVFRTQLRGPA</sequence>
<proteinExistence type="predicted"/>
<dbReference type="AlphaFoldDB" id="A0AAN6Q6M7"/>